<dbReference type="EMBL" id="BQNB010016581">
    <property type="protein sequence ID" value="GJT53373.1"/>
    <property type="molecule type" value="Genomic_DNA"/>
</dbReference>
<accession>A0ABQ5ERM5</accession>
<organism evidence="2 3">
    <name type="scientific">Tanacetum coccineum</name>
    <dbReference type="NCBI Taxonomy" id="301880"/>
    <lineage>
        <taxon>Eukaryota</taxon>
        <taxon>Viridiplantae</taxon>
        <taxon>Streptophyta</taxon>
        <taxon>Embryophyta</taxon>
        <taxon>Tracheophyta</taxon>
        <taxon>Spermatophyta</taxon>
        <taxon>Magnoliopsida</taxon>
        <taxon>eudicotyledons</taxon>
        <taxon>Gunneridae</taxon>
        <taxon>Pentapetalae</taxon>
        <taxon>asterids</taxon>
        <taxon>campanulids</taxon>
        <taxon>Asterales</taxon>
        <taxon>Asteraceae</taxon>
        <taxon>Asteroideae</taxon>
        <taxon>Anthemideae</taxon>
        <taxon>Anthemidinae</taxon>
        <taxon>Tanacetum</taxon>
    </lineage>
</organism>
<dbReference type="Proteomes" id="UP001151760">
    <property type="component" value="Unassembled WGS sequence"/>
</dbReference>
<keyword evidence="3" id="KW-1185">Reference proteome</keyword>
<gene>
    <name evidence="2" type="ORF">Tco_0988427</name>
</gene>
<reference evidence="2" key="2">
    <citation type="submission" date="2022-01" db="EMBL/GenBank/DDBJ databases">
        <authorList>
            <person name="Yamashiro T."/>
            <person name="Shiraishi A."/>
            <person name="Satake H."/>
            <person name="Nakayama K."/>
        </authorList>
    </citation>
    <scope>NUCLEOTIDE SEQUENCE</scope>
</reference>
<sequence length="161" mass="18279">MAQPQQQGDVPQDQFVLGRCSYDSIIMIESTQGTHRTPSVPRSPNPVTTERETSAPRKSTIIRFRVPRRQDPKTIIPTAAKVDLTNMEATKQISIATKQSLDDLEAQQNVKQVKEHMMDEELDHLLDGTVNVDVDEFMRDIFNNQEDPNTRIDLGSYKESP</sequence>
<feature type="region of interest" description="Disordered" evidence="1">
    <location>
        <begin position="29"/>
        <end position="58"/>
    </location>
</feature>
<proteinExistence type="predicted"/>
<evidence type="ECO:0000313" key="3">
    <source>
        <dbReference type="Proteomes" id="UP001151760"/>
    </source>
</evidence>
<evidence type="ECO:0000313" key="2">
    <source>
        <dbReference type="EMBL" id="GJT53373.1"/>
    </source>
</evidence>
<reference evidence="2" key="1">
    <citation type="journal article" date="2022" name="Int. J. Mol. Sci.">
        <title>Draft Genome of Tanacetum Coccineum: Genomic Comparison of Closely Related Tanacetum-Family Plants.</title>
        <authorList>
            <person name="Yamashiro T."/>
            <person name="Shiraishi A."/>
            <person name="Nakayama K."/>
            <person name="Satake H."/>
        </authorList>
    </citation>
    <scope>NUCLEOTIDE SEQUENCE</scope>
</reference>
<protein>
    <submittedName>
        <fullName evidence="2">Uncharacterized protein</fullName>
    </submittedName>
</protein>
<comment type="caution">
    <text evidence="2">The sequence shown here is derived from an EMBL/GenBank/DDBJ whole genome shotgun (WGS) entry which is preliminary data.</text>
</comment>
<evidence type="ECO:0000256" key="1">
    <source>
        <dbReference type="SAM" id="MobiDB-lite"/>
    </source>
</evidence>
<feature type="compositionally biased region" description="Polar residues" evidence="1">
    <location>
        <begin position="29"/>
        <end position="48"/>
    </location>
</feature>
<name>A0ABQ5ERM5_9ASTR</name>